<sequence>MPELIYSSSFQKGSFKLLELGNDAVATSLETCGKLVIKGQPEDEAVLCTHDQTYSLHEAPTSNSLLLTAPKDDTTMNVIDDLSYIIEIKPCLPRLERIATLLQSTMYAGPAVESSIQGKRLYTYQDLLSLVQASEQELKEGLKSKHAFELDGYYRILDPAFMYNLLDTLANNATLYDIDLQAIPVDGAKTCIRQYPEDGDKIPDPVIMTCLDAFGIWSQDGVTVRLDEYKVCRFIGEYLLSTERGKEWPLDEFMTLWCNLVRKRVQDIFSPDLSMLRGLYTMRERTQMQLMQPQQYLSYFPVSELPNDPLQRFARLFAEKKQWTPDEILPYIEDLAPDQKKKDALLLKYTRTQKSNGQVFYGTRIK</sequence>
<dbReference type="AlphaFoldDB" id="A0A077WNZ4"/>
<evidence type="ECO:0008006" key="4">
    <source>
        <dbReference type="Google" id="ProtNLM"/>
    </source>
</evidence>
<reference evidence="3" key="1">
    <citation type="journal article" date="2014" name="Genome Announc.">
        <title>De novo whole-genome sequence and genome annotation of Lichtheimia ramosa.</title>
        <authorList>
            <person name="Linde J."/>
            <person name="Schwartze V."/>
            <person name="Binder U."/>
            <person name="Lass-Florl C."/>
            <person name="Voigt K."/>
            <person name="Horn F."/>
        </authorList>
    </citation>
    <scope>NUCLEOTIDE SEQUENCE</scope>
    <source>
        <strain evidence="3">JMRC FSU:6197</strain>
    </source>
</reference>
<dbReference type="PANTHER" id="PTHR13395:SF6">
    <property type="entry name" value="SISTER CHROMATID COHESION PROTEIN DCC1"/>
    <property type="match status" value="1"/>
</dbReference>
<dbReference type="GO" id="GO:0034088">
    <property type="term" value="P:maintenance of mitotic sister chromatid cohesion"/>
    <property type="evidence" value="ECO:0007669"/>
    <property type="project" value="TreeGrafter"/>
</dbReference>
<dbReference type="GO" id="GO:0031390">
    <property type="term" value="C:Ctf18 RFC-like complex"/>
    <property type="evidence" value="ECO:0007669"/>
    <property type="project" value="InterPro"/>
</dbReference>
<dbReference type="InterPro" id="IPR019128">
    <property type="entry name" value="Dcc1"/>
</dbReference>
<comment type="similarity">
    <text evidence="1">Belongs to the DCC1 family.</text>
</comment>
<evidence type="ECO:0000256" key="1">
    <source>
        <dbReference type="ARBA" id="ARBA00007017"/>
    </source>
</evidence>
<organism evidence="3">
    <name type="scientific">Lichtheimia ramosa</name>
    <dbReference type="NCBI Taxonomy" id="688394"/>
    <lineage>
        <taxon>Eukaryota</taxon>
        <taxon>Fungi</taxon>
        <taxon>Fungi incertae sedis</taxon>
        <taxon>Mucoromycota</taxon>
        <taxon>Mucoromycotina</taxon>
        <taxon>Mucoromycetes</taxon>
        <taxon>Mucorales</taxon>
        <taxon>Lichtheimiaceae</taxon>
        <taxon>Lichtheimia</taxon>
    </lineage>
</organism>
<keyword evidence="2" id="KW-0235">DNA replication</keyword>
<accession>A0A077WNZ4</accession>
<dbReference type="PANTHER" id="PTHR13395">
    <property type="entry name" value="SISTER CHROMATID COHESION PROTEIN DCC1-RELATED"/>
    <property type="match status" value="1"/>
</dbReference>
<dbReference type="EMBL" id="LK023327">
    <property type="protein sequence ID" value="CDS08814.1"/>
    <property type="molecule type" value="Genomic_DNA"/>
</dbReference>
<dbReference type="GO" id="GO:0000775">
    <property type="term" value="C:chromosome, centromeric region"/>
    <property type="evidence" value="ECO:0007669"/>
    <property type="project" value="TreeGrafter"/>
</dbReference>
<gene>
    <name evidence="3" type="ORF">LRAMOSA10175</name>
</gene>
<evidence type="ECO:0000313" key="3">
    <source>
        <dbReference type="EMBL" id="CDS08814.1"/>
    </source>
</evidence>
<dbReference type="GO" id="GO:0006260">
    <property type="term" value="P:DNA replication"/>
    <property type="evidence" value="ECO:0007669"/>
    <property type="project" value="UniProtKB-KW"/>
</dbReference>
<dbReference type="Pfam" id="PF09724">
    <property type="entry name" value="Dcc1"/>
    <property type="match status" value="1"/>
</dbReference>
<protein>
    <recommendedName>
        <fullName evidence="4">Sister chromatid cohesion protein DCC1</fullName>
    </recommendedName>
</protein>
<dbReference type="GO" id="GO:0000785">
    <property type="term" value="C:chromatin"/>
    <property type="evidence" value="ECO:0007669"/>
    <property type="project" value="TreeGrafter"/>
</dbReference>
<proteinExistence type="inferred from homology"/>
<evidence type="ECO:0000256" key="2">
    <source>
        <dbReference type="ARBA" id="ARBA00022705"/>
    </source>
</evidence>
<name>A0A077WNZ4_9FUNG</name>
<dbReference type="OrthoDB" id="276989at2759"/>